<dbReference type="EMBL" id="KN122228">
    <property type="protein sequence ID" value="KFO32027.1"/>
    <property type="molecule type" value="Genomic_DNA"/>
</dbReference>
<dbReference type="AlphaFoldDB" id="A0A091DLP3"/>
<evidence type="ECO:0000256" key="1">
    <source>
        <dbReference type="SAM" id="Coils"/>
    </source>
</evidence>
<sequence>MKVRAVIRGEEKSSNNSAAGSHTGKQSASERTKSKLLEQVYWMEDKLEAVDVKEASRELYEKIILIKDQCIEKLQAEIKASQKQLKVHYTLQLLPIGSNGCNFQYQIRLFGVELLISLILAKYIHIPIESKRLLILSAHEGIVSENPIKVAQVSLFLSASAADLPDGCCEGLLPVEETDRKISLIMELSTQLSLQTERVIQLEAALEEKERRIQQLEAERSCHLSQEVKDPPKCLEDAPVFSASITPVGSNEDL</sequence>
<dbReference type="PANTHER" id="PTHR38580">
    <property type="entry name" value="COILED-COIL DOMAIN-CONTAINING PROTEIN 192"/>
    <property type="match status" value="1"/>
</dbReference>
<protein>
    <submittedName>
        <fullName evidence="3">Uncharacterized protein</fullName>
    </submittedName>
</protein>
<dbReference type="PANTHER" id="PTHR38580:SF1">
    <property type="entry name" value="COILED-COIL DOMAIN-CONTAINING PROTEIN 192"/>
    <property type="match status" value="1"/>
</dbReference>
<proteinExistence type="predicted"/>
<organism evidence="3 4">
    <name type="scientific">Fukomys damarensis</name>
    <name type="common">Damaraland mole rat</name>
    <name type="synonym">Cryptomys damarensis</name>
    <dbReference type="NCBI Taxonomy" id="885580"/>
    <lineage>
        <taxon>Eukaryota</taxon>
        <taxon>Metazoa</taxon>
        <taxon>Chordata</taxon>
        <taxon>Craniata</taxon>
        <taxon>Vertebrata</taxon>
        <taxon>Euteleostomi</taxon>
        <taxon>Mammalia</taxon>
        <taxon>Eutheria</taxon>
        <taxon>Euarchontoglires</taxon>
        <taxon>Glires</taxon>
        <taxon>Rodentia</taxon>
        <taxon>Hystricomorpha</taxon>
        <taxon>Bathyergidae</taxon>
        <taxon>Fukomys</taxon>
    </lineage>
</organism>
<keyword evidence="1" id="KW-0175">Coiled coil</keyword>
<feature type="coiled-coil region" evidence="1">
    <location>
        <begin position="192"/>
        <end position="226"/>
    </location>
</feature>
<reference evidence="3 4" key="1">
    <citation type="submission" date="2013-11" db="EMBL/GenBank/DDBJ databases">
        <title>The Damaraland mole rat (Fukomys damarensis) genome and evolution of African mole rats.</title>
        <authorList>
            <person name="Gladyshev V.N."/>
            <person name="Fang X."/>
        </authorList>
    </citation>
    <scope>NUCLEOTIDE SEQUENCE [LARGE SCALE GENOMIC DNA]</scope>
    <source>
        <tissue evidence="3">Liver</tissue>
    </source>
</reference>
<evidence type="ECO:0000313" key="3">
    <source>
        <dbReference type="EMBL" id="KFO32027.1"/>
    </source>
</evidence>
<dbReference type="InterPro" id="IPR038817">
    <property type="entry name" value="CCDC192"/>
</dbReference>
<evidence type="ECO:0000313" key="4">
    <source>
        <dbReference type="Proteomes" id="UP000028990"/>
    </source>
</evidence>
<dbReference type="Proteomes" id="UP000028990">
    <property type="component" value="Unassembled WGS sequence"/>
</dbReference>
<accession>A0A091DLP3</accession>
<name>A0A091DLP3_FUKDA</name>
<evidence type="ECO:0000256" key="2">
    <source>
        <dbReference type="SAM" id="MobiDB-lite"/>
    </source>
</evidence>
<feature type="region of interest" description="Disordered" evidence="2">
    <location>
        <begin position="1"/>
        <end position="31"/>
    </location>
</feature>
<gene>
    <name evidence="3" type="ORF">H920_06596</name>
</gene>
<keyword evidence="4" id="KW-1185">Reference proteome</keyword>
<feature type="compositionally biased region" description="Polar residues" evidence="2">
    <location>
        <begin position="14"/>
        <end position="27"/>
    </location>
</feature>